<sequence>MDFTIITQGQRVRDIRKKLNLKQEDLSGDIITRNLISMIETDKASLTPKAAEVIHNNLKRFIKERKIEIDVNIDDIFITEEDQAKKIYEDFLKYIDDVGVEAEELLGEMISIINKYELNYMKVYIYGDLGRAFSLKDDINSAYKYFLMANEFAKICDVESEYYGMLIIALTHCFNRLGKYEEGIRECESISNKIPHNLKKRITYNKILMLKRIGRYNDALEEIRGFEDVFIDRRKETACYEHEINIEMIKGNCYREQGYLNKSLKLFKELHKSLNKTKEMFDKRILCLGNIIEVSSLLENDFYEYRDMMIQEIENNKAEFEKNYLAFEVYKLLADIYANNKQENSLKVAYGYTLKSLEIAEKHKNMDIIDYNLNKLIEYIPNVEECTIEVVQKYILSLVQSRMIKLDSKVILRLINFHMVNNNKKEAKNIIDFCKRQVS</sequence>
<dbReference type="Gene3D" id="1.25.40.10">
    <property type="entry name" value="Tetratricopeptide repeat domain"/>
    <property type="match status" value="1"/>
</dbReference>
<keyword evidence="3" id="KW-1185">Reference proteome</keyword>
<reference evidence="2" key="1">
    <citation type="journal article" date="2021" name="mSystems">
        <title>Bacteria and Archaea Synergistically Convert Glycine Betaine to Biogenic Methane in the Formosa Cold Seep of the South China Sea.</title>
        <authorList>
            <person name="Li L."/>
            <person name="Zhang W."/>
            <person name="Zhang S."/>
            <person name="Song L."/>
            <person name="Sun Q."/>
            <person name="Zhang H."/>
            <person name="Xiang H."/>
            <person name="Dong X."/>
        </authorList>
    </citation>
    <scope>NUCLEOTIDE SEQUENCE</scope>
    <source>
        <strain evidence="2">ZWT</strain>
    </source>
</reference>
<dbReference type="InterPro" id="IPR010982">
    <property type="entry name" value="Lambda_DNA-bd_dom_sf"/>
</dbReference>
<dbReference type="Proteomes" id="UP001056429">
    <property type="component" value="Unassembled WGS sequence"/>
</dbReference>
<evidence type="ECO:0000313" key="2">
    <source>
        <dbReference type="EMBL" id="MCM1988786.1"/>
    </source>
</evidence>
<feature type="domain" description="HTH cro/C1-type" evidence="1">
    <location>
        <begin position="11"/>
        <end position="65"/>
    </location>
</feature>
<reference evidence="2" key="2">
    <citation type="submission" date="2021-04" db="EMBL/GenBank/DDBJ databases">
        <authorList>
            <person name="Dong X."/>
        </authorList>
    </citation>
    <scope>NUCLEOTIDE SEQUENCE</scope>
    <source>
        <strain evidence="2">ZWT</strain>
    </source>
</reference>
<dbReference type="InterPro" id="IPR001387">
    <property type="entry name" value="Cro/C1-type_HTH"/>
</dbReference>
<dbReference type="Pfam" id="PF12844">
    <property type="entry name" value="HTH_19"/>
    <property type="match status" value="1"/>
</dbReference>
<dbReference type="EMBL" id="JAGSOJ010000001">
    <property type="protein sequence ID" value="MCM1988786.1"/>
    <property type="molecule type" value="Genomic_DNA"/>
</dbReference>
<dbReference type="AlphaFoldDB" id="A0A9J6NWA6"/>
<dbReference type="GO" id="GO:0003677">
    <property type="term" value="F:DNA binding"/>
    <property type="evidence" value="ECO:0007669"/>
    <property type="project" value="InterPro"/>
</dbReference>
<dbReference type="SUPFAM" id="SSF47413">
    <property type="entry name" value="lambda repressor-like DNA-binding domains"/>
    <property type="match status" value="1"/>
</dbReference>
<organism evidence="2 3">
    <name type="scientific">Oceanirhabdus seepicola</name>
    <dbReference type="NCBI Taxonomy" id="2828781"/>
    <lineage>
        <taxon>Bacteria</taxon>
        <taxon>Bacillati</taxon>
        <taxon>Bacillota</taxon>
        <taxon>Clostridia</taxon>
        <taxon>Eubacteriales</taxon>
        <taxon>Clostridiaceae</taxon>
        <taxon>Oceanirhabdus</taxon>
    </lineage>
</organism>
<evidence type="ECO:0000313" key="3">
    <source>
        <dbReference type="Proteomes" id="UP001056429"/>
    </source>
</evidence>
<dbReference type="CDD" id="cd00093">
    <property type="entry name" value="HTH_XRE"/>
    <property type="match status" value="1"/>
</dbReference>
<dbReference type="SUPFAM" id="SSF48452">
    <property type="entry name" value="TPR-like"/>
    <property type="match status" value="1"/>
</dbReference>
<dbReference type="InterPro" id="IPR011990">
    <property type="entry name" value="TPR-like_helical_dom_sf"/>
</dbReference>
<evidence type="ECO:0000259" key="1">
    <source>
        <dbReference type="SMART" id="SM00530"/>
    </source>
</evidence>
<accession>A0A9J6NWA6</accession>
<dbReference type="Gene3D" id="1.10.260.40">
    <property type="entry name" value="lambda repressor-like DNA-binding domains"/>
    <property type="match status" value="1"/>
</dbReference>
<proteinExistence type="predicted"/>
<dbReference type="SMART" id="SM00530">
    <property type="entry name" value="HTH_XRE"/>
    <property type="match status" value="1"/>
</dbReference>
<name>A0A9J6NWA6_9CLOT</name>
<dbReference type="RefSeq" id="WP_250857654.1">
    <property type="nucleotide sequence ID" value="NZ_JAGSOJ010000001.1"/>
</dbReference>
<gene>
    <name evidence="2" type="ORF">KDK92_03465</name>
</gene>
<comment type="caution">
    <text evidence="2">The sequence shown here is derived from an EMBL/GenBank/DDBJ whole genome shotgun (WGS) entry which is preliminary data.</text>
</comment>
<protein>
    <submittedName>
        <fullName evidence="2">Helix-turn-helix transcriptional regulator</fullName>
    </submittedName>
</protein>